<dbReference type="EMBL" id="JF411744">
    <property type="protein sequence ID" value="AEI70056.1"/>
    <property type="molecule type" value="Genomic_DNA"/>
</dbReference>
<sequence length="58" mass="6787">MFVYINESNSISGQCKQCHKDRKKNSDRSHCQICGYDRGSCRYRSCSIVERCYKVVIC</sequence>
<evidence type="ECO:0000313" key="1">
    <source>
        <dbReference type="EMBL" id="AEI70056.1"/>
    </source>
</evidence>
<reference evidence="1 2" key="6">
    <citation type="journal article" date="1999" name="Virology">
        <title>Chlorella virus PBCV-1 encodes a functional homospermidine synthase.</title>
        <authorList>
            <person name="Kaiser A."/>
            <person name="Vollmert M."/>
            <person name="Tholl D."/>
            <person name="Graves M.V."/>
            <person name="Gurnon J.R."/>
            <person name="Xing W."/>
            <person name="Lisec A.D."/>
            <person name="Nickerson K.W."/>
            <person name="Van Etten J.L."/>
        </authorList>
    </citation>
    <scope>NUCLEOTIDE SEQUENCE [LARGE SCALE GENOMIC DNA]</scope>
</reference>
<keyword evidence="2" id="KW-1185">Reference proteome</keyword>
<accession>F8TTZ5</accession>
<dbReference type="GeneID" id="10971209"/>
<reference evidence="1 2" key="5">
    <citation type="journal article" date="1997" name="Virology">
        <title>Analysis of 74 kb of DNA located at the right end of the 330-kb chlorella virus PBCV-1 genome.</title>
        <authorList>
            <person name="Li Y."/>
            <person name="Lu Z."/>
            <person name="Sun L."/>
            <person name="Ropp S."/>
            <person name="Kutish G.F."/>
            <person name="Rock D.L."/>
            <person name="Van Etten J.L."/>
        </authorList>
    </citation>
    <scope>NUCLEOTIDE SEQUENCE [LARGE SCALE GENOMIC DNA]</scope>
</reference>
<reference evidence="1 2" key="8">
    <citation type="journal article" date="2010" name="J. Virol.">
        <title>Microarray analysis of Paramecium bursaria chlorella virus 1 transcription.</title>
        <authorList>
            <person name="Yanai-Balser G.M."/>
            <person name="Duncan G.A."/>
            <person name="Eudy J.D."/>
            <person name="Wang D."/>
            <person name="Li X."/>
            <person name="Agarkova I.V."/>
            <person name="Dunigan D.D."/>
            <person name="Van Etten J.L."/>
        </authorList>
    </citation>
    <scope>NUCLEOTIDE SEQUENCE [LARGE SCALE GENOMIC DNA]</scope>
</reference>
<organismHost>
    <name type="scientific">Chlorella</name>
    <dbReference type="NCBI Taxonomy" id="3071"/>
</organismHost>
<reference evidence="1 2" key="7">
    <citation type="journal article" date="2000" name="Virology">
        <title>Characterization of a beta-1,3-glucanase encoded by chlorella virus PBCV-1.</title>
        <authorList>
            <person name="Sun L."/>
            <person name="Gurnon J.R."/>
            <person name="Adams B.J."/>
            <person name="Graves M.V."/>
            <person name="Van Etten J.L."/>
        </authorList>
    </citation>
    <scope>NUCLEOTIDE SEQUENCE [LARGE SCALE GENOMIC DNA]</scope>
</reference>
<reference evidence="1 2" key="2">
    <citation type="journal article" date="1995" name="Virology">
        <title>Analysis of 43 kb of the Chlorella virus PBCV-1 330-kb genome: map positions 45 to 88.</title>
        <authorList>
            <person name="Li Y."/>
            <person name="Lu Z."/>
            <person name="Burbank D.E."/>
            <person name="Kutish G.F."/>
            <person name="Rock D.L."/>
            <person name="Van Etten J.L."/>
        </authorList>
    </citation>
    <scope>NUCLEOTIDE SEQUENCE [LARGE SCALE GENOMIC DNA]</scope>
</reference>
<reference evidence="1 2" key="4">
    <citation type="journal article" date="1996" name="Virology">
        <title>Analysis of 76 kb of the chlorella virus PBCV-1 330-kb genome: map positions 182 to 258.</title>
        <authorList>
            <person name="Kutish G.F."/>
            <person name="Li Y."/>
            <person name="Lu Z."/>
            <person name="Furuta M."/>
            <person name="Rock D.L."/>
            <person name="Van Etten J.L."/>
        </authorList>
    </citation>
    <scope>NUCLEOTIDE SEQUENCE [LARGE SCALE GENOMIC DNA]</scope>
</reference>
<dbReference type="KEGG" id="vg:10971209"/>
<reference evidence="1 2" key="3">
    <citation type="journal article" date="1996" name="Virology">
        <title>Analysis of 94 kb of the chlorella virus PBCV-1 330-kb genome: map positions 88 to 182.</title>
        <authorList>
            <person name="Lu Z."/>
            <person name="Li Y."/>
            <person name="Que Q."/>
            <person name="Kutish G.F."/>
            <person name="Rock D.L."/>
            <person name="Van Etten J.L."/>
        </authorList>
    </citation>
    <scope>NUCLEOTIDE SEQUENCE [LARGE SCALE GENOMIC DNA]</scope>
</reference>
<name>F8TTZ5_PBCV1</name>
<evidence type="ECO:0000313" key="2">
    <source>
        <dbReference type="Proteomes" id="UP000000862"/>
    </source>
</evidence>
<organism evidence="1 2">
    <name type="scientific">Paramecium bursaria Chlorella virus 1</name>
    <name type="common">PBCV-1</name>
    <dbReference type="NCBI Taxonomy" id="10506"/>
    <lineage>
        <taxon>Viruses</taxon>
        <taxon>Varidnaviria</taxon>
        <taxon>Bamfordvirae</taxon>
        <taxon>Nucleocytoviricota</taxon>
        <taxon>Megaviricetes</taxon>
        <taxon>Algavirales</taxon>
        <taxon>Phycodnaviridae</taxon>
        <taxon>Chlorovirus</taxon>
        <taxon>Chlorovirus vanettense</taxon>
    </lineage>
</organism>
<dbReference type="RefSeq" id="YP_004678911.1">
    <property type="nucleotide sequence ID" value="NC_000852.5"/>
</dbReference>
<protein>
    <submittedName>
        <fullName evidence="1">Uncharacterized protein</fullName>
    </submittedName>
</protein>
<dbReference type="Proteomes" id="UP000000862">
    <property type="component" value="Segment"/>
</dbReference>
<reference evidence="1 2" key="1">
    <citation type="journal article" date="1995" name="Virology">
        <title>Analysis of 45 kb of DNA located at the left end of the chlorella virus PBCV-1 genome.</title>
        <authorList>
            <person name="Lu Z."/>
            <person name="Li Y."/>
            <person name="Zhang Y."/>
            <person name="Kutish G.F."/>
            <person name="Rock D.L."/>
            <person name="Van Etten J.L."/>
        </authorList>
    </citation>
    <scope>NUCLEOTIDE SEQUENCE [LARGE SCALE GENOMIC DNA]</scope>
</reference>
<gene>
    <name evidence="1" type="primary">A201aL</name>
</gene>
<proteinExistence type="predicted"/>